<dbReference type="AlphaFoldDB" id="A0A1F6DA03"/>
<organism evidence="1 2">
    <name type="scientific">Candidatus Kaiserbacteria bacterium RIFCSPHIGHO2_01_FULL_56_24</name>
    <dbReference type="NCBI Taxonomy" id="1798487"/>
    <lineage>
        <taxon>Bacteria</taxon>
        <taxon>Candidatus Kaiseribacteriota</taxon>
    </lineage>
</organism>
<accession>A0A1F6DA03</accession>
<reference evidence="1 2" key="1">
    <citation type="journal article" date="2016" name="Nat. Commun.">
        <title>Thousands of microbial genomes shed light on interconnected biogeochemical processes in an aquifer system.</title>
        <authorList>
            <person name="Anantharaman K."/>
            <person name="Brown C.T."/>
            <person name="Hug L.A."/>
            <person name="Sharon I."/>
            <person name="Castelle C.J."/>
            <person name="Probst A.J."/>
            <person name="Thomas B.C."/>
            <person name="Singh A."/>
            <person name="Wilkins M.J."/>
            <person name="Karaoz U."/>
            <person name="Brodie E.L."/>
            <person name="Williams K.H."/>
            <person name="Hubbard S.S."/>
            <person name="Banfield J.F."/>
        </authorList>
    </citation>
    <scope>NUCLEOTIDE SEQUENCE [LARGE SCALE GENOMIC DNA]</scope>
</reference>
<protein>
    <submittedName>
        <fullName evidence="1">Uncharacterized protein</fullName>
    </submittedName>
</protein>
<dbReference type="InterPro" id="IPR043731">
    <property type="entry name" value="DUF5674"/>
</dbReference>
<dbReference type="EMBL" id="MFLA01000035">
    <property type="protein sequence ID" value="OGG58273.1"/>
    <property type="molecule type" value="Genomic_DNA"/>
</dbReference>
<dbReference type="Pfam" id="PF18924">
    <property type="entry name" value="DUF5674"/>
    <property type="match status" value="1"/>
</dbReference>
<dbReference type="Proteomes" id="UP000176377">
    <property type="component" value="Unassembled WGS sequence"/>
</dbReference>
<proteinExistence type="predicted"/>
<sequence>MPPVVIITGPISREELKKHLLNDVLVKAVVDIEERMMAIGGTMHADEEQELLNKGSEQEHLWGINLYPDDFSEGFIEFDSMINIRPRQNNRSRGVEDPFIQKEIRAIVSFLVP</sequence>
<gene>
    <name evidence="1" type="ORF">A2765_05450</name>
</gene>
<name>A0A1F6DA03_9BACT</name>
<comment type="caution">
    <text evidence="1">The sequence shown here is derived from an EMBL/GenBank/DDBJ whole genome shotgun (WGS) entry which is preliminary data.</text>
</comment>
<evidence type="ECO:0000313" key="1">
    <source>
        <dbReference type="EMBL" id="OGG58273.1"/>
    </source>
</evidence>
<evidence type="ECO:0000313" key="2">
    <source>
        <dbReference type="Proteomes" id="UP000176377"/>
    </source>
</evidence>